<name>A0A7R8YSG4_HERIL</name>
<sequence length="135" mass="15722">MAKLNANRDYKQHCPVSFPAPRSLHFKDTFSKLKKFELMENDSNPFYIDNDNALRRPIGQQWKPMKISRTKWQQGHAGHKKYVTSAHSRAEGMYAGGKRMILLLGVMTVDTWIEDVAELDENYVTNWDQCAQQFL</sequence>
<proteinExistence type="predicted"/>
<dbReference type="AlphaFoldDB" id="A0A7R8YSG4"/>
<dbReference type="InParanoid" id="A0A7R8YSG4"/>
<evidence type="ECO:0000313" key="2">
    <source>
        <dbReference type="Proteomes" id="UP000594454"/>
    </source>
</evidence>
<evidence type="ECO:0000313" key="1">
    <source>
        <dbReference type="EMBL" id="CAD7083733.1"/>
    </source>
</evidence>
<keyword evidence="2" id="KW-1185">Reference proteome</keyword>
<gene>
    <name evidence="1" type="ORF">HERILL_LOCUS6670</name>
</gene>
<dbReference type="Proteomes" id="UP000594454">
    <property type="component" value="Chromosome 3"/>
</dbReference>
<organism evidence="1 2">
    <name type="scientific">Hermetia illucens</name>
    <name type="common">Black soldier fly</name>
    <dbReference type="NCBI Taxonomy" id="343691"/>
    <lineage>
        <taxon>Eukaryota</taxon>
        <taxon>Metazoa</taxon>
        <taxon>Ecdysozoa</taxon>
        <taxon>Arthropoda</taxon>
        <taxon>Hexapoda</taxon>
        <taxon>Insecta</taxon>
        <taxon>Pterygota</taxon>
        <taxon>Neoptera</taxon>
        <taxon>Endopterygota</taxon>
        <taxon>Diptera</taxon>
        <taxon>Brachycera</taxon>
        <taxon>Stratiomyomorpha</taxon>
        <taxon>Stratiomyidae</taxon>
        <taxon>Hermetiinae</taxon>
        <taxon>Hermetia</taxon>
    </lineage>
</organism>
<dbReference type="EMBL" id="LR899011">
    <property type="protein sequence ID" value="CAD7083733.1"/>
    <property type="molecule type" value="Genomic_DNA"/>
</dbReference>
<protein>
    <submittedName>
        <fullName evidence="1">Uncharacterized protein</fullName>
    </submittedName>
</protein>
<reference evidence="1 2" key="1">
    <citation type="submission" date="2020-11" db="EMBL/GenBank/DDBJ databases">
        <authorList>
            <person name="Wallbank WR R."/>
            <person name="Pardo Diaz C."/>
            <person name="Kozak K."/>
            <person name="Martin S."/>
            <person name="Jiggins C."/>
            <person name="Moest M."/>
            <person name="Warren A I."/>
            <person name="Generalovic N T."/>
            <person name="Byers J.R.P. K."/>
            <person name="Montejo-Kovacevich G."/>
            <person name="Yen C E."/>
        </authorList>
    </citation>
    <scope>NUCLEOTIDE SEQUENCE [LARGE SCALE GENOMIC DNA]</scope>
</reference>
<accession>A0A7R8YSG4</accession>